<evidence type="ECO:0000313" key="11">
    <source>
        <dbReference type="WBParaSite" id="EgrG_000634100"/>
    </source>
</evidence>
<dbReference type="InterPro" id="IPR050604">
    <property type="entry name" value="PDZ-LIM_domain"/>
</dbReference>
<dbReference type="SMART" id="SM00132">
    <property type="entry name" value="LIM"/>
    <property type="match status" value="1"/>
</dbReference>
<keyword evidence="2" id="KW-0963">Cytoplasm</keyword>
<reference evidence="9 10" key="1">
    <citation type="journal article" date="2013" name="Nature">
        <title>The genomes of four tapeworm species reveal adaptations to parasitism.</title>
        <authorList>
            <person name="Tsai I.J."/>
            <person name="Zarowiecki M."/>
            <person name="Holroyd N."/>
            <person name="Garciarrubio A."/>
            <person name="Sanchez-Flores A."/>
            <person name="Brooks K.L."/>
            <person name="Tracey A."/>
            <person name="Bobes R.J."/>
            <person name="Fragoso G."/>
            <person name="Sciutto E."/>
            <person name="Aslett M."/>
            <person name="Beasley H."/>
            <person name="Bennett H.M."/>
            <person name="Cai J."/>
            <person name="Camicia F."/>
            <person name="Clark R."/>
            <person name="Cucher M."/>
            <person name="De Silva N."/>
            <person name="Day T.A."/>
            <person name="Deplazes P."/>
            <person name="Estrada K."/>
            <person name="Fernandez C."/>
            <person name="Holland P.W."/>
            <person name="Hou J."/>
            <person name="Hu S."/>
            <person name="Huckvale T."/>
            <person name="Hung S.S."/>
            <person name="Kamenetzky L."/>
            <person name="Keane J.A."/>
            <person name="Kiss F."/>
            <person name="Koziol U."/>
            <person name="Lambert O."/>
            <person name="Liu K."/>
            <person name="Luo X."/>
            <person name="Luo Y."/>
            <person name="Macchiaroli N."/>
            <person name="Nichol S."/>
            <person name="Paps J."/>
            <person name="Parkinson J."/>
            <person name="Pouchkina-Stantcheva N."/>
            <person name="Riddiford N."/>
            <person name="Rosenzvit M."/>
            <person name="Salinas G."/>
            <person name="Wasmuth J.D."/>
            <person name="Zamanian M."/>
            <person name="Zheng Y."/>
            <person name="Cai X."/>
            <person name="Soberon X."/>
            <person name="Olson P.D."/>
            <person name="Laclette J.P."/>
            <person name="Brehm K."/>
            <person name="Berriman M."/>
            <person name="Garciarrubio A."/>
            <person name="Bobes R.J."/>
            <person name="Fragoso G."/>
            <person name="Sanchez-Flores A."/>
            <person name="Estrada K."/>
            <person name="Cevallos M.A."/>
            <person name="Morett E."/>
            <person name="Gonzalez V."/>
            <person name="Portillo T."/>
            <person name="Ochoa-Leyva A."/>
            <person name="Jose M.V."/>
            <person name="Sciutto E."/>
            <person name="Landa A."/>
            <person name="Jimenez L."/>
            <person name="Valdes V."/>
            <person name="Carrero J.C."/>
            <person name="Larralde C."/>
            <person name="Morales-Montor J."/>
            <person name="Limon-Lason J."/>
            <person name="Soberon X."/>
            <person name="Laclette J.P."/>
        </authorList>
    </citation>
    <scope>NUCLEOTIDE SEQUENCE [LARGE SCALE GENOMIC DNA]</scope>
</reference>
<feature type="domain" description="PDZ" evidence="8">
    <location>
        <begin position="7"/>
        <end position="90"/>
    </location>
</feature>
<evidence type="ECO:0000256" key="3">
    <source>
        <dbReference type="ARBA" id="ARBA00022723"/>
    </source>
</evidence>
<evidence type="ECO:0000259" key="7">
    <source>
        <dbReference type="PROSITE" id="PS50023"/>
    </source>
</evidence>
<feature type="domain" description="LIM zinc-binding" evidence="7">
    <location>
        <begin position="212"/>
        <end position="272"/>
    </location>
</feature>
<dbReference type="OrthoDB" id="1293114at2759"/>
<dbReference type="AlphaFoldDB" id="A0A068WLQ0"/>
<dbReference type="CDD" id="cd23068">
    <property type="entry name" value="PDZ_ZASP52-like"/>
    <property type="match status" value="1"/>
</dbReference>
<keyword evidence="5 6" id="KW-0440">LIM domain</keyword>
<dbReference type="GO" id="GO:0031941">
    <property type="term" value="C:filamentous actin"/>
    <property type="evidence" value="ECO:0007669"/>
    <property type="project" value="TreeGrafter"/>
</dbReference>
<dbReference type="GO" id="GO:0046872">
    <property type="term" value="F:metal ion binding"/>
    <property type="evidence" value="ECO:0007669"/>
    <property type="project" value="UniProtKB-KW"/>
</dbReference>
<evidence type="ECO:0000313" key="9">
    <source>
        <dbReference type="EMBL" id="CDS18555.1"/>
    </source>
</evidence>
<evidence type="ECO:0000256" key="5">
    <source>
        <dbReference type="ARBA" id="ARBA00023038"/>
    </source>
</evidence>
<evidence type="ECO:0000256" key="4">
    <source>
        <dbReference type="ARBA" id="ARBA00022833"/>
    </source>
</evidence>
<proteinExistence type="predicted"/>
<dbReference type="InterPro" id="IPR001781">
    <property type="entry name" value="Znf_LIM"/>
</dbReference>
<dbReference type="EMBL" id="LK028578">
    <property type="protein sequence ID" value="CDS18555.1"/>
    <property type="molecule type" value="Genomic_DNA"/>
</dbReference>
<comment type="subcellular location">
    <subcellularLocation>
        <location evidence="1">Cytoplasm</location>
    </subcellularLocation>
</comment>
<evidence type="ECO:0000313" key="10">
    <source>
        <dbReference type="Proteomes" id="UP000492820"/>
    </source>
</evidence>
<dbReference type="InterPro" id="IPR006643">
    <property type="entry name" value="Zasp-like_motif"/>
</dbReference>
<reference evidence="9" key="2">
    <citation type="submission" date="2014-06" db="EMBL/GenBank/DDBJ databases">
        <authorList>
            <person name="Aslett M."/>
        </authorList>
    </citation>
    <scope>NUCLEOTIDE SEQUENCE</scope>
</reference>
<evidence type="ECO:0000256" key="1">
    <source>
        <dbReference type="ARBA" id="ARBA00004496"/>
    </source>
</evidence>
<dbReference type="SUPFAM" id="SSF50156">
    <property type="entry name" value="PDZ domain-like"/>
    <property type="match status" value="1"/>
</dbReference>
<dbReference type="Pfam" id="PF00412">
    <property type="entry name" value="LIM"/>
    <property type="match status" value="1"/>
</dbReference>
<reference evidence="11" key="3">
    <citation type="submission" date="2020-10" db="UniProtKB">
        <authorList>
            <consortium name="WormBaseParasite"/>
        </authorList>
    </citation>
    <scope>IDENTIFICATION</scope>
</reference>
<dbReference type="PANTHER" id="PTHR24214:SF38">
    <property type="entry name" value="PDZ AND LIM DOMAIN PROTEIN ZASP-RELATED"/>
    <property type="match status" value="1"/>
</dbReference>
<dbReference type="GO" id="GO:0030036">
    <property type="term" value="P:actin cytoskeleton organization"/>
    <property type="evidence" value="ECO:0007669"/>
    <property type="project" value="TreeGrafter"/>
</dbReference>
<dbReference type="Proteomes" id="UP000492820">
    <property type="component" value="Unassembled WGS sequence"/>
</dbReference>
<protein>
    <submittedName>
        <fullName evidence="9 11">PDZ and LIM domain protein Zasp</fullName>
    </submittedName>
</protein>
<dbReference type="InterPro" id="IPR001478">
    <property type="entry name" value="PDZ"/>
</dbReference>
<dbReference type="PANTHER" id="PTHR24214">
    <property type="entry name" value="PDZ AND LIM DOMAIN PROTEIN ZASP"/>
    <property type="match status" value="1"/>
</dbReference>
<evidence type="ECO:0000256" key="6">
    <source>
        <dbReference type="PROSITE-ProRule" id="PRU00125"/>
    </source>
</evidence>
<dbReference type="GO" id="GO:0051371">
    <property type="term" value="F:muscle alpha-actinin binding"/>
    <property type="evidence" value="ECO:0007669"/>
    <property type="project" value="TreeGrafter"/>
</dbReference>
<dbReference type="WBParaSite" id="EgrG_000634100">
    <property type="protein sequence ID" value="EgrG_000634100"/>
    <property type="gene ID" value="EgrG_000634100"/>
</dbReference>
<dbReference type="SUPFAM" id="SSF57716">
    <property type="entry name" value="Glucocorticoid receptor-like (DNA-binding domain)"/>
    <property type="match status" value="1"/>
</dbReference>
<dbReference type="PROSITE" id="PS50106">
    <property type="entry name" value="PDZ"/>
    <property type="match status" value="1"/>
</dbReference>
<accession>A0A068WLQ0</accession>
<evidence type="ECO:0000259" key="8">
    <source>
        <dbReference type="PROSITE" id="PS50106"/>
    </source>
</evidence>
<dbReference type="GO" id="GO:0061061">
    <property type="term" value="P:muscle structure development"/>
    <property type="evidence" value="ECO:0007669"/>
    <property type="project" value="TreeGrafter"/>
</dbReference>
<sequence length="325" mass="35042">MASQLLTMKLVREDSSVPWGFRLEGGVDVGLPLIIRSVARGGVAERCGLRGGDYVLRINRTDMRGLTHEQAKMEIIRSSNDFVILVQRGGTITPLKTTTTSTTIQPMSARVEESVIRGVMDNGQANLKSAFAAPYSPPIGASHNVNPVPFGQAPLPGHSVITRNAEGRTHRILHSEYNSPMGLYSQRNASASFENALSATGASAPVNAAPRLICDACGGPIAGVMVKVHGSIPMHPECLKCSQCGINLRNVGYFYINSMLYCEVHARRAAPPPRQGQQAGVMYNSGSVIFAPRKTLFVLVDSLDRCAFVCTTPVANYQTNNQIFI</sequence>
<dbReference type="GO" id="GO:0001725">
    <property type="term" value="C:stress fiber"/>
    <property type="evidence" value="ECO:0007669"/>
    <property type="project" value="TreeGrafter"/>
</dbReference>
<dbReference type="GO" id="GO:0003779">
    <property type="term" value="F:actin binding"/>
    <property type="evidence" value="ECO:0007669"/>
    <property type="project" value="TreeGrafter"/>
</dbReference>
<dbReference type="PROSITE" id="PS50023">
    <property type="entry name" value="LIM_DOMAIN_2"/>
    <property type="match status" value="1"/>
</dbReference>
<dbReference type="Gene3D" id="2.10.110.10">
    <property type="entry name" value="Cysteine Rich Protein"/>
    <property type="match status" value="1"/>
</dbReference>
<dbReference type="GO" id="GO:0030018">
    <property type="term" value="C:Z disc"/>
    <property type="evidence" value="ECO:0007669"/>
    <property type="project" value="TreeGrafter"/>
</dbReference>
<dbReference type="GO" id="GO:0005912">
    <property type="term" value="C:adherens junction"/>
    <property type="evidence" value="ECO:0007669"/>
    <property type="project" value="TreeGrafter"/>
</dbReference>
<gene>
    <name evidence="11" type="primary">EGR_02857</name>
    <name evidence="9" type="ORF">EgrG_000634100</name>
</gene>
<dbReference type="SMART" id="SM00228">
    <property type="entry name" value="PDZ"/>
    <property type="match status" value="1"/>
</dbReference>
<dbReference type="SMART" id="SM00735">
    <property type="entry name" value="ZM"/>
    <property type="match status" value="1"/>
</dbReference>
<keyword evidence="4 6" id="KW-0862">Zinc</keyword>
<dbReference type="InterPro" id="IPR036034">
    <property type="entry name" value="PDZ_sf"/>
</dbReference>
<name>A0A068WLQ0_ECHGR</name>
<dbReference type="Gene3D" id="2.30.42.10">
    <property type="match status" value="1"/>
</dbReference>
<dbReference type="Pfam" id="PF00595">
    <property type="entry name" value="PDZ"/>
    <property type="match status" value="1"/>
</dbReference>
<evidence type="ECO:0000256" key="2">
    <source>
        <dbReference type="ARBA" id="ARBA00022490"/>
    </source>
</evidence>
<keyword evidence="3 6" id="KW-0479">Metal-binding</keyword>
<organism evidence="9">
    <name type="scientific">Echinococcus granulosus</name>
    <name type="common">Hydatid tapeworm</name>
    <dbReference type="NCBI Taxonomy" id="6210"/>
    <lineage>
        <taxon>Eukaryota</taxon>
        <taxon>Metazoa</taxon>
        <taxon>Spiralia</taxon>
        <taxon>Lophotrochozoa</taxon>
        <taxon>Platyhelminthes</taxon>
        <taxon>Cestoda</taxon>
        <taxon>Eucestoda</taxon>
        <taxon>Cyclophyllidea</taxon>
        <taxon>Taeniidae</taxon>
        <taxon>Echinococcus</taxon>
        <taxon>Echinococcus granulosus group</taxon>
    </lineage>
</organism>